<proteinExistence type="predicted"/>
<dbReference type="InterPro" id="IPR035965">
    <property type="entry name" value="PAS-like_dom_sf"/>
</dbReference>
<feature type="domain" description="Histidine kinase" evidence="5">
    <location>
        <begin position="446"/>
        <end position="647"/>
    </location>
</feature>
<evidence type="ECO:0000313" key="8">
    <source>
        <dbReference type="EMBL" id="MFC6892540.1"/>
    </source>
</evidence>
<dbReference type="Pfam" id="PF13426">
    <property type="entry name" value="PAS_9"/>
    <property type="match status" value="1"/>
</dbReference>
<evidence type="ECO:0000259" key="7">
    <source>
        <dbReference type="PROSITE" id="PS50113"/>
    </source>
</evidence>
<organism evidence="8 9">
    <name type="scientific">Halopenitus salinus</name>
    <dbReference type="NCBI Taxonomy" id="1198295"/>
    <lineage>
        <taxon>Archaea</taxon>
        <taxon>Methanobacteriati</taxon>
        <taxon>Methanobacteriota</taxon>
        <taxon>Stenosarchaea group</taxon>
        <taxon>Halobacteria</taxon>
        <taxon>Halobacteriales</taxon>
        <taxon>Haloferacaceae</taxon>
        <taxon>Halopenitus</taxon>
    </lineage>
</organism>
<dbReference type="PROSITE" id="PS50113">
    <property type="entry name" value="PAC"/>
    <property type="match status" value="1"/>
</dbReference>
<dbReference type="RefSeq" id="WP_379742908.1">
    <property type="nucleotide sequence ID" value="NZ_JBHSVN010000001.1"/>
</dbReference>
<dbReference type="InterPro" id="IPR013767">
    <property type="entry name" value="PAS_fold"/>
</dbReference>
<dbReference type="InterPro" id="IPR000700">
    <property type="entry name" value="PAS-assoc_C"/>
</dbReference>
<feature type="compositionally biased region" description="Basic and acidic residues" evidence="4">
    <location>
        <begin position="26"/>
        <end position="38"/>
    </location>
</feature>
<evidence type="ECO:0000256" key="3">
    <source>
        <dbReference type="ARBA" id="ARBA00022991"/>
    </source>
</evidence>
<dbReference type="SUPFAM" id="SSF55785">
    <property type="entry name" value="PYP-like sensor domain (PAS domain)"/>
    <property type="match status" value="2"/>
</dbReference>
<dbReference type="CDD" id="cd00075">
    <property type="entry name" value="HATPase"/>
    <property type="match status" value="1"/>
</dbReference>
<dbReference type="InterPro" id="IPR001610">
    <property type="entry name" value="PAC"/>
</dbReference>
<dbReference type="SMART" id="SM00086">
    <property type="entry name" value="PAC"/>
    <property type="match status" value="1"/>
</dbReference>
<feature type="region of interest" description="Disordered" evidence="4">
    <location>
        <begin position="1"/>
        <end position="67"/>
    </location>
</feature>
<dbReference type="AlphaFoldDB" id="A0ABD5UT13"/>
<dbReference type="Proteomes" id="UP001596296">
    <property type="component" value="Unassembled WGS sequence"/>
</dbReference>
<keyword evidence="3" id="KW-0157">Chromophore</keyword>
<reference evidence="8 9" key="1">
    <citation type="journal article" date="2019" name="Int. J. Syst. Evol. Microbiol.">
        <title>The Global Catalogue of Microorganisms (GCM) 10K type strain sequencing project: providing services to taxonomists for standard genome sequencing and annotation.</title>
        <authorList>
            <consortium name="The Broad Institute Genomics Platform"/>
            <consortium name="The Broad Institute Genome Sequencing Center for Infectious Disease"/>
            <person name="Wu L."/>
            <person name="Ma J."/>
        </authorList>
    </citation>
    <scope>NUCLEOTIDE SEQUENCE [LARGE SCALE GENOMIC DNA]</scope>
    <source>
        <strain evidence="8 9">SKJ47</strain>
    </source>
</reference>
<dbReference type="Pfam" id="PF00989">
    <property type="entry name" value="PAS"/>
    <property type="match status" value="1"/>
</dbReference>
<dbReference type="SMART" id="SM00387">
    <property type="entry name" value="HATPase_c"/>
    <property type="match status" value="1"/>
</dbReference>
<dbReference type="PANTHER" id="PTHR47429:SF2">
    <property type="entry name" value="PROTEIN TWIN LOV 1"/>
    <property type="match status" value="1"/>
</dbReference>
<protein>
    <submittedName>
        <fullName evidence="8">PAS domain S-box protein</fullName>
    </submittedName>
</protein>
<name>A0ABD5UT13_9EURY</name>
<dbReference type="NCBIfam" id="TIGR00229">
    <property type="entry name" value="sensory_box"/>
    <property type="match status" value="2"/>
</dbReference>
<dbReference type="Pfam" id="PF02518">
    <property type="entry name" value="HATPase_c"/>
    <property type="match status" value="1"/>
</dbReference>
<sequence length="655" mass="71919">MSNHEASNGSGGDETAPAGGPSGRNRRPDDPIQRRGDPSESPWIARPAVDAVDGGVTLGEREENDGRDPRTRIAYCLTREGHERLLVSWLEERGYEPVRLGSAEMEAARFDLCIVDRRTLGEVADVLTERQRRSSVLLPTLLLTSEDTGEALAALPAELAAVVTDVVSTPLRTPILKRRLEGALRTRRLSRELAGSRERYRRLLEHTPAAVFLVRDGRIEYVNAAGERTLGVRDGDVQGERFVSFVDEADRDRVASIVESVAPGAAIEFVDASLRRNEYAIPAELAIARIDDEGGDTVQILAHDISRRQAREEQLKLYRRAMDAATVGISITNPSLPDNPLIYVNDEFERLTGYSRDELLGRNPRVLQTENTDPETVDRLREAIDAGEPVSVEIRNGRPDGTEWHNQLDITPIEGDDGEVEYFLGFQRDVSDRHEREQRLAVLDRVLRHDLRNRLNLVTGHAAEIGAGNGDPAEHAAAITRAADSLISLADAARRFRSAMRNADVAEQVRIDHLITEVVDAVEERQPDVHIDCDLRTAAVRSNGSLKLAIEELLSNAIEHAGADATIEVLLERAGDDVLVHVVDDGPGIPVGERNALEGTAETPTDHDSGMGLWLVRWAVEAIDGAVSYVPNEPRGSIVTLHVPIVEESDASAIE</sequence>
<dbReference type="SUPFAM" id="SSF55874">
    <property type="entry name" value="ATPase domain of HSP90 chaperone/DNA topoisomerase II/histidine kinase"/>
    <property type="match status" value="1"/>
</dbReference>
<keyword evidence="9" id="KW-1185">Reference proteome</keyword>
<dbReference type="PROSITE" id="PS50109">
    <property type="entry name" value="HIS_KIN"/>
    <property type="match status" value="1"/>
</dbReference>
<keyword evidence="2" id="KW-0288">FMN</keyword>
<dbReference type="Gene3D" id="3.30.565.10">
    <property type="entry name" value="Histidine kinase-like ATPase, C-terminal domain"/>
    <property type="match status" value="1"/>
</dbReference>
<dbReference type="PROSITE" id="PS50112">
    <property type="entry name" value="PAS"/>
    <property type="match status" value="2"/>
</dbReference>
<keyword evidence="1" id="KW-0285">Flavoprotein</keyword>
<dbReference type="CDD" id="cd00130">
    <property type="entry name" value="PAS"/>
    <property type="match status" value="2"/>
</dbReference>
<dbReference type="InterPro" id="IPR005467">
    <property type="entry name" value="His_kinase_dom"/>
</dbReference>
<evidence type="ECO:0000259" key="6">
    <source>
        <dbReference type="PROSITE" id="PS50112"/>
    </source>
</evidence>
<dbReference type="SUPFAM" id="SSF52172">
    <property type="entry name" value="CheY-like"/>
    <property type="match status" value="1"/>
</dbReference>
<dbReference type="PANTHER" id="PTHR47429">
    <property type="entry name" value="PROTEIN TWIN LOV 1"/>
    <property type="match status" value="1"/>
</dbReference>
<dbReference type="EMBL" id="JBHSXL010000006">
    <property type="protein sequence ID" value="MFC6892540.1"/>
    <property type="molecule type" value="Genomic_DNA"/>
</dbReference>
<evidence type="ECO:0000313" key="9">
    <source>
        <dbReference type="Proteomes" id="UP001596296"/>
    </source>
</evidence>
<dbReference type="InterPro" id="IPR000014">
    <property type="entry name" value="PAS"/>
</dbReference>
<accession>A0ABD5UT13</accession>
<evidence type="ECO:0000256" key="4">
    <source>
        <dbReference type="SAM" id="MobiDB-lite"/>
    </source>
</evidence>
<comment type="caution">
    <text evidence="8">The sequence shown here is derived from an EMBL/GenBank/DDBJ whole genome shotgun (WGS) entry which is preliminary data.</text>
</comment>
<dbReference type="SMART" id="SM00091">
    <property type="entry name" value="PAS"/>
    <property type="match status" value="2"/>
</dbReference>
<evidence type="ECO:0000256" key="2">
    <source>
        <dbReference type="ARBA" id="ARBA00022643"/>
    </source>
</evidence>
<dbReference type="InterPro" id="IPR011006">
    <property type="entry name" value="CheY-like_superfamily"/>
</dbReference>
<feature type="domain" description="PAS" evidence="6">
    <location>
        <begin position="314"/>
        <end position="385"/>
    </location>
</feature>
<feature type="domain" description="PAC" evidence="7">
    <location>
        <begin position="390"/>
        <end position="442"/>
    </location>
</feature>
<gene>
    <name evidence="8" type="ORF">ACFQE9_07955</name>
</gene>
<feature type="domain" description="PAS" evidence="6">
    <location>
        <begin position="196"/>
        <end position="265"/>
    </location>
</feature>
<dbReference type="InterPro" id="IPR003594">
    <property type="entry name" value="HATPase_dom"/>
</dbReference>
<dbReference type="InterPro" id="IPR036890">
    <property type="entry name" value="HATPase_C_sf"/>
</dbReference>
<dbReference type="Gene3D" id="3.30.450.20">
    <property type="entry name" value="PAS domain"/>
    <property type="match status" value="2"/>
</dbReference>
<evidence type="ECO:0000256" key="1">
    <source>
        <dbReference type="ARBA" id="ARBA00022630"/>
    </source>
</evidence>
<evidence type="ECO:0000259" key="5">
    <source>
        <dbReference type="PROSITE" id="PS50109"/>
    </source>
</evidence>